<feature type="domain" description="LamG-like jellyroll fold" evidence="4">
    <location>
        <begin position="401"/>
        <end position="530"/>
    </location>
</feature>
<name>A0ABP8CDN0_9FLAO</name>
<evidence type="ECO:0000313" key="6">
    <source>
        <dbReference type="Proteomes" id="UP001501496"/>
    </source>
</evidence>
<dbReference type="SUPFAM" id="SSF49899">
    <property type="entry name" value="Concanavalin A-like lectins/glucanases"/>
    <property type="match status" value="1"/>
</dbReference>
<dbReference type="RefSeq" id="WP_344788763.1">
    <property type="nucleotide sequence ID" value="NZ_BAABCA010000005.1"/>
</dbReference>
<dbReference type="InterPro" id="IPR013320">
    <property type="entry name" value="ConA-like_dom_sf"/>
</dbReference>
<keyword evidence="1" id="KW-0732">Signal</keyword>
<dbReference type="InterPro" id="IPR006558">
    <property type="entry name" value="LamG-like"/>
</dbReference>
<organism evidence="5 6">
    <name type="scientific">Postechiella marina</name>
    <dbReference type="NCBI Taxonomy" id="943941"/>
    <lineage>
        <taxon>Bacteria</taxon>
        <taxon>Pseudomonadati</taxon>
        <taxon>Bacteroidota</taxon>
        <taxon>Flavobacteriia</taxon>
        <taxon>Flavobacteriales</taxon>
        <taxon>Flavobacteriaceae</taxon>
        <taxon>Postechiella</taxon>
    </lineage>
</organism>
<evidence type="ECO:0000259" key="4">
    <source>
        <dbReference type="SMART" id="SM00560"/>
    </source>
</evidence>
<keyword evidence="6" id="KW-1185">Reference proteome</keyword>
<dbReference type="Proteomes" id="UP001501496">
    <property type="component" value="Unassembled WGS sequence"/>
</dbReference>
<evidence type="ECO:0000256" key="1">
    <source>
        <dbReference type="ARBA" id="ARBA00022729"/>
    </source>
</evidence>
<dbReference type="EMBL" id="BAABCA010000005">
    <property type="protein sequence ID" value="GAA4237934.1"/>
    <property type="molecule type" value="Genomic_DNA"/>
</dbReference>
<keyword evidence="3" id="KW-0812">Transmembrane</keyword>
<dbReference type="Gene3D" id="2.60.120.200">
    <property type="match status" value="1"/>
</dbReference>
<gene>
    <name evidence="5" type="ORF">GCM10022291_26450</name>
</gene>
<feature type="transmembrane region" description="Helical" evidence="3">
    <location>
        <begin position="553"/>
        <end position="570"/>
    </location>
</feature>
<evidence type="ECO:0000256" key="3">
    <source>
        <dbReference type="SAM" id="Phobius"/>
    </source>
</evidence>
<reference evidence="6" key="1">
    <citation type="journal article" date="2019" name="Int. J. Syst. Evol. Microbiol.">
        <title>The Global Catalogue of Microorganisms (GCM) 10K type strain sequencing project: providing services to taxonomists for standard genome sequencing and annotation.</title>
        <authorList>
            <consortium name="The Broad Institute Genomics Platform"/>
            <consortium name="The Broad Institute Genome Sequencing Center for Infectious Disease"/>
            <person name="Wu L."/>
            <person name="Ma J."/>
        </authorList>
    </citation>
    <scope>NUCLEOTIDE SEQUENCE [LARGE SCALE GENOMIC DNA]</scope>
    <source>
        <strain evidence="6">JCM 17630</strain>
    </source>
</reference>
<accession>A0ABP8CDN0</accession>
<dbReference type="PANTHER" id="PTHR35807">
    <property type="entry name" value="TRANSCRIPTIONAL REGULATOR REDD-RELATED"/>
    <property type="match status" value="1"/>
</dbReference>
<dbReference type="PANTHER" id="PTHR35807:SF1">
    <property type="entry name" value="TRANSCRIPTIONAL REGULATOR REDD"/>
    <property type="match status" value="1"/>
</dbReference>
<sequence>MFTPNNNSLFAINKIQILFVFTLLSTQILIGQTISDRSFAIAEFSKKESIISVLKNDFSKKNFGMSIKVIKNSELELQLDQGHLSLKKFFELLKTSINRNENNIFPLFIKYDGNDDKLIGLLKSVSLYNKCFFKNQGERWPEIKTIQTLKKPLIIFSSNSASKTLNKASNHIIKYSAFNTNNKTSIDSLICNEFLSVKHFTEQNIIKNNITKNWNNLNLNAYSINYLLRSWKITGKRPNFIFYSSLKRNGTLFNLTKIINETPFVKGSVQNETHIVKDINWAHKRKTFTNRYFSFPYEKGKTLELKPLKEGYSFTPSSIKISDKTNLNKSFNFKAEKLDLTKNLTAFYKFNNNLKNEVQDENLKENKTKFINDINRGYVLKIDNKNVITLKEVDHYKIVNSSFTIAIDFKYSTTNNQTNYCILGNNQQGFRKGLHVNILAGKPAFGFYTNDCKPNYTVAPEKWYRLVVKYNLKQQIQSIFIDGKHIGNAANRPSFIGSTNLLLGHGIKQKNYFTGYLDNLQIWNRALSDDEIKWIANNTLVLKAKTENENRTIIFFISLALLALLLFLFFKLKKNQKKKDLAKPISKHHNNKNITLYLFGKFSLINAKGVDIANTFSPKIKELFLLVLLRTLNNKKGIKTSELTGLLWEGFLPDKAANNRGVSFNALKKTLKDIDDINVVYKNKLWKIEFSDKVDIDYAYVLNFIKTKNTNYQDFFEKVKRGEFLYEIKKDWLLEEKSTLNFDILDLLMLYCKTLYNAGKTNTVLEITTYIQNIDNINVQALYYQLNSLIKMGSKSKAIYLFDNFCEKYELVNTVKFKYNLKQFLQEDIENIWE</sequence>
<proteinExistence type="predicted"/>
<evidence type="ECO:0000256" key="2">
    <source>
        <dbReference type="ARBA" id="ARBA00023157"/>
    </source>
</evidence>
<dbReference type="SMART" id="SM00560">
    <property type="entry name" value="LamGL"/>
    <property type="match status" value="1"/>
</dbReference>
<protein>
    <recommendedName>
        <fullName evidence="4">LamG-like jellyroll fold domain-containing protein</fullName>
    </recommendedName>
</protein>
<dbReference type="Pfam" id="PF13385">
    <property type="entry name" value="Laminin_G_3"/>
    <property type="match status" value="1"/>
</dbReference>
<comment type="caution">
    <text evidence="5">The sequence shown here is derived from an EMBL/GenBank/DDBJ whole genome shotgun (WGS) entry which is preliminary data.</text>
</comment>
<keyword evidence="3" id="KW-0472">Membrane</keyword>
<keyword evidence="2" id="KW-1015">Disulfide bond</keyword>
<dbReference type="InterPro" id="IPR051677">
    <property type="entry name" value="AfsR-DnrI-RedD_regulator"/>
</dbReference>
<evidence type="ECO:0000313" key="5">
    <source>
        <dbReference type="EMBL" id="GAA4237934.1"/>
    </source>
</evidence>
<keyword evidence="3" id="KW-1133">Transmembrane helix</keyword>